<keyword evidence="1" id="KW-0812">Transmembrane</keyword>
<proteinExistence type="evidence at transcript level"/>
<accession>S6B7T8</accession>
<keyword evidence="1" id="KW-0472">Membrane</keyword>
<sequence length="98" mass="11086">MLKPNVCMPRTAFSMIWDPTLLVMIIIVFLKDTVWFFESVSFPSSSICNSIFRTFLCAFSISSNITTEYGFLRSFSVSWPPESCPLYPGGLPSILLML</sequence>
<feature type="transmembrane region" description="Helical" evidence="1">
    <location>
        <begin position="12"/>
        <end position="30"/>
    </location>
</feature>
<dbReference type="EMBL" id="AK441337">
    <property type="protein sequence ID" value="BAN65131.1"/>
    <property type="molecule type" value="mRNA"/>
</dbReference>
<dbReference type="AlphaFoldDB" id="S6B7T8"/>
<name>S6B7T8_BABBO</name>
<evidence type="ECO:0000313" key="2">
    <source>
        <dbReference type="EMBL" id="BAN65131.1"/>
    </source>
</evidence>
<protein>
    <submittedName>
        <fullName evidence="2">Uncharacterized protein</fullName>
    </submittedName>
</protein>
<organism evidence="2">
    <name type="scientific">Babesia bovis</name>
    <dbReference type="NCBI Taxonomy" id="5865"/>
    <lineage>
        <taxon>Eukaryota</taxon>
        <taxon>Sar</taxon>
        <taxon>Alveolata</taxon>
        <taxon>Apicomplexa</taxon>
        <taxon>Aconoidasida</taxon>
        <taxon>Piroplasmida</taxon>
        <taxon>Babesiidae</taxon>
        <taxon>Babesia</taxon>
    </lineage>
</organism>
<evidence type="ECO:0000256" key="1">
    <source>
        <dbReference type="SAM" id="Phobius"/>
    </source>
</evidence>
<reference evidence="2" key="1">
    <citation type="journal article" date="2014" name="BMC Genomics">
        <title>The Babesia bovis gene and promoter model: an update from full-length EST analysis.</title>
        <authorList>
            <person name="Yamagishi J."/>
            <person name="Wakaguri H."/>
            <person name="Yokoyama N."/>
            <person name="Yamashita R."/>
            <person name="Suzuki Y."/>
            <person name="Xuan X."/>
            <person name="Igarashi I."/>
        </authorList>
    </citation>
    <scope>NUCLEOTIDE SEQUENCE</scope>
    <source>
        <strain evidence="2">Texas</strain>
    </source>
</reference>
<keyword evidence="1" id="KW-1133">Transmembrane helix</keyword>